<feature type="region of interest" description="Disordered" evidence="12">
    <location>
        <begin position="56"/>
        <end position="85"/>
    </location>
</feature>
<dbReference type="Pfam" id="PF20266">
    <property type="entry name" value="Mab-21_C"/>
    <property type="match status" value="1"/>
</dbReference>
<dbReference type="PANTHER" id="PTHR10656:SF42">
    <property type="entry name" value="CYCLIC GMP-AMP SYNTHASE-LIKE PROTEIN-RELATED"/>
    <property type="match status" value="1"/>
</dbReference>
<organism evidence="15">
    <name type="scientific">Pectinophora gossypiella</name>
    <name type="common">Cotton pink bollworm</name>
    <name type="synonym">Depressaria gossypiella</name>
    <dbReference type="NCBI Taxonomy" id="13191"/>
    <lineage>
        <taxon>Eukaryota</taxon>
        <taxon>Metazoa</taxon>
        <taxon>Ecdysozoa</taxon>
        <taxon>Arthropoda</taxon>
        <taxon>Hexapoda</taxon>
        <taxon>Insecta</taxon>
        <taxon>Pterygota</taxon>
        <taxon>Neoptera</taxon>
        <taxon>Endopterygota</taxon>
        <taxon>Lepidoptera</taxon>
        <taxon>Glossata</taxon>
        <taxon>Ditrysia</taxon>
        <taxon>Gelechioidea</taxon>
        <taxon>Gelechiidae</taxon>
        <taxon>Apatetrinae</taxon>
        <taxon>Pectinophora</taxon>
    </lineage>
</organism>
<dbReference type="GO" id="GO:0005524">
    <property type="term" value="F:ATP binding"/>
    <property type="evidence" value="ECO:0007669"/>
    <property type="project" value="UniProtKB-KW"/>
</dbReference>
<dbReference type="GO" id="GO:0016779">
    <property type="term" value="F:nucleotidyltransferase activity"/>
    <property type="evidence" value="ECO:0007669"/>
    <property type="project" value="UniProtKB-KW"/>
</dbReference>
<evidence type="ECO:0000256" key="1">
    <source>
        <dbReference type="ARBA" id="ARBA00001936"/>
    </source>
</evidence>
<dbReference type="Gene3D" id="1.10.1410.40">
    <property type="match status" value="1"/>
</dbReference>
<reference evidence="15" key="1">
    <citation type="submission" date="2015-09" db="EMBL/GenBank/DDBJ databases">
        <title>De novo assembly of Pectinophora gossypiella (Pink Bollworm) gut transcriptome.</title>
        <authorList>
            <person name="Tassone E.E."/>
        </authorList>
    </citation>
    <scope>NUCLEOTIDE SEQUENCE</scope>
</reference>
<evidence type="ECO:0000256" key="2">
    <source>
        <dbReference type="ARBA" id="ARBA00001946"/>
    </source>
</evidence>
<proteinExistence type="inferred from homology"/>
<keyword evidence="5" id="KW-0548">Nucleotidyltransferase</keyword>
<keyword evidence="6" id="KW-0479">Metal-binding</keyword>
<keyword evidence="11" id="KW-0464">Manganese</keyword>
<evidence type="ECO:0000256" key="4">
    <source>
        <dbReference type="ARBA" id="ARBA00022679"/>
    </source>
</evidence>
<dbReference type="SMART" id="SM01265">
    <property type="entry name" value="Mab-21"/>
    <property type="match status" value="1"/>
</dbReference>
<comment type="cofactor">
    <cofactor evidence="1">
        <name>Mn(2+)</name>
        <dbReference type="ChEBI" id="CHEBI:29035"/>
    </cofactor>
</comment>
<keyword evidence="4" id="KW-0808">Transferase</keyword>
<feature type="domain" description="Mab-21-like HhH/H2TH-like" evidence="14">
    <location>
        <begin position="361"/>
        <end position="446"/>
    </location>
</feature>
<dbReference type="EMBL" id="GDQN01007798">
    <property type="protein sequence ID" value="JAT83256.1"/>
    <property type="molecule type" value="Transcribed_RNA"/>
</dbReference>
<evidence type="ECO:0000256" key="10">
    <source>
        <dbReference type="ARBA" id="ARBA00023134"/>
    </source>
</evidence>
<evidence type="ECO:0000256" key="12">
    <source>
        <dbReference type="SAM" id="MobiDB-lite"/>
    </source>
</evidence>
<dbReference type="OrthoDB" id="6054650at2759"/>
<evidence type="ECO:0000256" key="5">
    <source>
        <dbReference type="ARBA" id="ARBA00022695"/>
    </source>
</evidence>
<evidence type="ECO:0000259" key="13">
    <source>
        <dbReference type="Pfam" id="PF03281"/>
    </source>
</evidence>
<dbReference type="GO" id="GO:0046872">
    <property type="term" value="F:metal ion binding"/>
    <property type="evidence" value="ECO:0007669"/>
    <property type="project" value="UniProtKB-KW"/>
</dbReference>
<dbReference type="InterPro" id="IPR046906">
    <property type="entry name" value="Mab-21_HhH/H2TH-like"/>
</dbReference>
<evidence type="ECO:0000259" key="14">
    <source>
        <dbReference type="Pfam" id="PF20266"/>
    </source>
</evidence>
<dbReference type="Gene3D" id="3.30.460.90">
    <property type="match status" value="1"/>
</dbReference>
<sequence length="489" mass="57619">WRVYYLTRGRDRNREEDQQAQAQGQAQSLRRSPPRNTQETRQEFNMSDYLSNLLQGMHTSSSNGVQPESARSRRGVPRSSIPSNPALSNLNDLVSDIYLRYIALNDEDFEDYYNVVHTIFHQIHDKMKEVDPYYKQYSSMVQFAGSHPDRLRINEPDEFDIDIVIGLPLNYNYNSSNPADNDFILEPKDPGFIQLKMGVQYQRLPVRDGCNWHINRTCYEWKDDKNYLLRSNFSNWFKSVVNKALNHFEVNSSSPPIFYVEGVPYTVRKSESGPAMTVFIENKSKDFKLDVDLVPALRFPIERWPICNGYMNVPPECANKDYWMVVPKPNKNGHTTHDTNRSWRIAMHEQERMLMHNTNHLRQAIRLLKKFRDSQGMDKIASYYIKTLFFWEVLDRKNDPGFWNKAPAYIFTIMVKKFHKCLQEKRIPYLWNKNNNLIGCVKPEILIGYAAKTAKFLKVLENPSEYKEVARFLLTSAEFKEYNERFLHI</sequence>
<evidence type="ECO:0000256" key="9">
    <source>
        <dbReference type="ARBA" id="ARBA00022842"/>
    </source>
</evidence>
<accession>A0A1E1W8E0</accession>
<protein>
    <submittedName>
        <fullName evidence="15">Uncharacterized protein</fullName>
    </submittedName>
</protein>
<dbReference type="InterPro" id="IPR024810">
    <property type="entry name" value="MAB21L/cGLR"/>
</dbReference>
<feature type="domain" description="Mab-21-like nucleotidyltransferase" evidence="13">
    <location>
        <begin position="149"/>
        <end position="357"/>
    </location>
</feature>
<evidence type="ECO:0000256" key="11">
    <source>
        <dbReference type="ARBA" id="ARBA00023211"/>
    </source>
</evidence>
<keyword evidence="10" id="KW-0342">GTP-binding</keyword>
<evidence type="ECO:0000256" key="6">
    <source>
        <dbReference type="ARBA" id="ARBA00022723"/>
    </source>
</evidence>
<dbReference type="GO" id="GO:0005525">
    <property type="term" value="F:GTP binding"/>
    <property type="evidence" value="ECO:0007669"/>
    <property type="project" value="UniProtKB-KW"/>
</dbReference>
<feature type="region of interest" description="Disordered" evidence="12">
    <location>
        <begin position="1"/>
        <end position="40"/>
    </location>
</feature>
<comment type="similarity">
    <text evidence="3">Belongs to the mab-21 family.</text>
</comment>
<keyword evidence="9" id="KW-0460">Magnesium</keyword>
<comment type="cofactor">
    <cofactor evidence="2">
        <name>Mg(2+)</name>
        <dbReference type="ChEBI" id="CHEBI:18420"/>
    </cofactor>
</comment>
<dbReference type="AlphaFoldDB" id="A0A1E1W8E0"/>
<keyword evidence="8" id="KW-0067">ATP-binding</keyword>
<dbReference type="InterPro" id="IPR046903">
    <property type="entry name" value="Mab-21-like_nuc_Trfase"/>
</dbReference>
<dbReference type="Pfam" id="PF03281">
    <property type="entry name" value="Mab-21"/>
    <property type="match status" value="1"/>
</dbReference>
<keyword evidence="7" id="KW-0547">Nucleotide-binding</keyword>
<feature type="compositionally biased region" description="Basic and acidic residues" evidence="12">
    <location>
        <begin position="8"/>
        <end position="17"/>
    </location>
</feature>
<evidence type="ECO:0000313" key="15">
    <source>
        <dbReference type="EMBL" id="JAT83256.1"/>
    </source>
</evidence>
<dbReference type="PANTHER" id="PTHR10656">
    <property type="entry name" value="CELL FATE DETERMINING PROTEIN MAB21-RELATED"/>
    <property type="match status" value="1"/>
</dbReference>
<name>A0A1E1W8E0_PECGO</name>
<feature type="compositionally biased region" description="Polar residues" evidence="12">
    <location>
        <begin position="56"/>
        <end position="66"/>
    </location>
</feature>
<gene>
    <name evidence="15" type="ORF">g.9245</name>
</gene>
<evidence type="ECO:0000256" key="3">
    <source>
        <dbReference type="ARBA" id="ARBA00008307"/>
    </source>
</evidence>
<evidence type="ECO:0000256" key="7">
    <source>
        <dbReference type="ARBA" id="ARBA00022741"/>
    </source>
</evidence>
<feature type="non-terminal residue" evidence="15">
    <location>
        <position position="1"/>
    </location>
</feature>
<evidence type="ECO:0000256" key="8">
    <source>
        <dbReference type="ARBA" id="ARBA00022840"/>
    </source>
</evidence>
<feature type="compositionally biased region" description="Polar residues" evidence="12">
    <location>
        <begin position="28"/>
        <end position="40"/>
    </location>
</feature>